<proteinExistence type="inferred from homology"/>
<organism evidence="8 9">
    <name type="scientific">Rhodnius prolixus</name>
    <name type="common">Triatomid bug</name>
    <dbReference type="NCBI Taxonomy" id="13249"/>
    <lineage>
        <taxon>Eukaryota</taxon>
        <taxon>Metazoa</taxon>
        <taxon>Ecdysozoa</taxon>
        <taxon>Arthropoda</taxon>
        <taxon>Hexapoda</taxon>
        <taxon>Insecta</taxon>
        <taxon>Pterygota</taxon>
        <taxon>Neoptera</taxon>
        <taxon>Paraneoptera</taxon>
        <taxon>Hemiptera</taxon>
        <taxon>Heteroptera</taxon>
        <taxon>Panheteroptera</taxon>
        <taxon>Cimicomorpha</taxon>
        <taxon>Reduviidae</taxon>
        <taxon>Triatominae</taxon>
        <taxon>Rhodnius</taxon>
    </lineage>
</organism>
<dbReference type="InterPro" id="IPR056784">
    <property type="entry name" value="PSF2_N"/>
</dbReference>
<dbReference type="PIRSF" id="PIRSF028998">
    <property type="entry name" value="GINS_Psf2_subgr"/>
    <property type="match status" value="1"/>
</dbReference>
<keyword evidence="4 5" id="KW-0539">Nucleus</keyword>
<comment type="subcellular location">
    <subcellularLocation>
        <location evidence="1 5">Nucleus</location>
    </subcellularLocation>
</comment>
<dbReference type="GO" id="GO:0006260">
    <property type="term" value="P:DNA replication"/>
    <property type="evidence" value="ECO:0007669"/>
    <property type="project" value="UniProtKB-KW"/>
</dbReference>
<dbReference type="Gene3D" id="3.40.5.50">
    <property type="match status" value="1"/>
</dbReference>
<accession>T1HQQ5</accession>
<dbReference type="RefSeq" id="XP_073982133.1">
    <property type="nucleotide sequence ID" value="XM_074126032.1"/>
</dbReference>
<evidence type="ECO:0000256" key="3">
    <source>
        <dbReference type="ARBA" id="ARBA00022705"/>
    </source>
</evidence>
<dbReference type="SUPFAM" id="SSF160059">
    <property type="entry name" value="PriA/YqbF domain"/>
    <property type="match status" value="1"/>
</dbReference>
<dbReference type="STRING" id="13249.T1HQQ5"/>
<dbReference type="GO" id="GO:0000811">
    <property type="term" value="C:GINS complex"/>
    <property type="evidence" value="ECO:0007669"/>
    <property type="project" value="TreeGrafter"/>
</dbReference>
<dbReference type="GeneID" id="141453177"/>
<feature type="domain" description="GINS subunit" evidence="6">
    <location>
        <begin position="66"/>
        <end position="160"/>
    </location>
</feature>
<protein>
    <recommendedName>
        <fullName evidence="5">DNA replication complex GINS protein PSF2</fullName>
    </recommendedName>
</protein>
<keyword evidence="9" id="KW-1185">Reference proteome</keyword>
<evidence type="ECO:0000256" key="1">
    <source>
        <dbReference type="ARBA" id="ARBA00004123"/>
    </source>
</evidence>
<comment type="similarity">
    <text evidence="2 5">Belongs to the GINS2/PSF2 family.</text>
</comment>
<dbReference type="CDD" id="cd11712">
    <property type="entry name" value="GINS_A_psf2"/>
    <property type="match status" value="1"/>
</dbReference>
<dbReference type="Gene3D" id="1.20.58.1020">
    <property type="match status" value="1"/>
</dbReference>
<evidence type="ECO:0000259" key="7">
    <source>
        <dbReference type="Pfam" id="PF25005"/>
    </source>
</evidence>
<evidence type="ECO:0000313" key="9">
    <source>
        <dbReference type="Proteomes" id="UP000015103"/>
    </source>
</evidence>
<dbReference type="VEuPathDB" id="VectorBase:RPRC006375"/>
<reference evidence="8" key="1">
    <citation type="submission" date="2015-05" db="UniProtKB">
        <authorList>
            <consortium name="EnsemblMetazoa"/>
        </authorList>
    </citation>
    <scope>IDENTIFICATION</scope>
</reference>
<dbReference type="AlphaFoldDB" id="T1HQQ5"/>
<evidence type="ECO:0000256" key="2">
    <source>
        <dbReference type="ARBA" id="ARBA00010565"/>
    </source>
</evidence>
<dbReference type="GO" id="GO:0071162">
    <property type="term" value="C:CMG complex"/>
    <property type="evidence" value="ECO:0007669"/>
    <property type="project" value="UniProtKB-ARBA"/>
</dbReference>
<dbReference type="SUPFAM" id="SSF158573">
    <property type="entry name" value="GINS helical bundle-like"/>
    <property type="match status" value="1"/>
</dbReference>
<dbReference type="FunFam" id="1.20.58.1020:FF:000001">
    <property type="entry name" value="DNA replication complex GINS protein PSF2"/>
    <property type="match status" value="1"/>
</dbReference>
<dbReference type="InParanoid" id="T1HQQ5"/>
<dbReference type="InterPro" id="IPR036224">
    <property type="entry name" value="GINS_bundle-like_dom_sf"/>
</dbReference>
<dbReference type="eggNOG" id="KOG4071">
    <property type="taxonomic scope" value="Eukaryota"/>
</dbReference>
<evidence type="ECO:0000256" key="4">
    <source>
        <dbReference type="ARBA" id="ARBA00023242"/>
    </source>
</evidence>
<feature type="domain" description="DNA replication complex GINS protein PSF2 N-terminal" evidence="7">
    <location>
        <begin position="2"/>
        <end position="62"/>
    </location>
</feature>
<dbReference type="PANTHER" id="PTHR12772:SF0">
    <property type="entry name" value="DNA REPLICATION COMPLEX GINS PROTEIN PSF2"/>
    <property type="match status" value="1"/>
</dbReference>
<dbReference type="InterPro" id="IPR007257">
    <property type="entry name" value="GINS_Psf2"/>
</dbReference>
<name>T1HQQ5_RHOPR</name>
<keyword evidence="3 5" id="KW-0235">DNA replication</keyword>
<dbReference type="EnsemblMetazoa" id="RPRC006375-RA">
    <property type="protein sequence ID" value="RPRC006375-PA"/>
    <property type="gene ID" value="RPRC006375"/>
</dbReference>
<dbReference type="Pfam" id="PF25005">
    <property type="entry name" value="PSF2_N"/>
    <property type="match status" value="1"/>
</dbReference>
<dbReference type="HOGENOM" id="CLU_078274_2_0_1"/>
<dbReference type="CDD" id="cd21694">
    <property type="entry name" value="GINS_B_Psf2"/>
    <property type="match status" value="1"/>
</dbReference>
<dbReference type="Pfam" id="PF05916">
    <property type="entry name" value="Sld5"/>
    <property type="match status" value="1"/>
</dbReference>
<dbReference type="EMBL" id="ACPB03000491">
    <property type="status" value="NOT_ANNOTATED_CDS"/>
    <property type="molecule type" value="Genomic_DNA"/>
</dbReference>
<evidence type="ECO:0000259" key="6">
    <source>
        <dbReference type="Pfam" id="PF05916"/>
    </source>
</evidence>
<dbReference type="FunCoup" id="T1HQQ5">
    <property type="interactions" value="1235"/>
</dbReference>
<dbReference type="FunFam" id="3.40.5.50:FF:000001">
    <property type="entry name" value="DNA replication complex GINS protein PSF2"/>
    <property type="match status" value="1"/>
</dbReference>
<evidence type="ECO:0000256" key="5">
    <source>
        <dbReference type="PIRNR" id="PIRNR028998"/>
    </source>
</evidence>
<dbReference type="PANTHER" id="PTHR12772">
    <property type="entry name" value="DNA REPLICATION COMPLEX GINS PROTEIN PSF2"/>
    <property type="match status" value="1"/>
</dbReference>
<sequence>MDPAEIEFIAEQEKISIIPKFTDQRVIHLISGDIGPFRAGIPVVVPLWVAIHLRQRKKCTIVAPDWMDLELLEEKLEEEKNSRFFTKMPNDHYMGITHLIFEVAAQDIDNSERIRTAIKDLWDLRVSKARSSADTFLKGGGRHAGIDYLTQMEICTLRPLLLDALDVTYKLNAPLEDASFLNTSSFVSQSQQAGSSTTSS</sequence>
<dbReference type="Proteomes" id="UP000015103">
    <property type="component" value="Unassembled WGS sequence"/>
</dbReference>
<dbReference type="GO" id="GO:0000727">
    <property type="term" value="P:double-strand break repair via break-induced replication"/>
    <property type="evidence" value="ECO:0007669"/>
    <property type="project" value="TreeGrafter"/>
</dbReference>
<dbReference type="InterPro" id="IPR021151">
    <property type="entry name" value="GINS_A"/>
</dbReference>
<evidence type="ECO:0000313" key="8">
    <source>
        <dbReference type="EnsemblMetazoa" id="RPRC006375-PA"/>
    </source>
</evidence>
<comment type="subunit">
    <text evidence="5">Component of the GINS complex.</text>
</comment>